<dbReference type="AlphaFoldDB" id="A0A7S1U2U9"/>
<keyword evidence="4" id="KW-0206">Cytoskeleton</keyword>
<gene>
    <name evidence="8" type="ORF">PPAR1163_LOCUS13742</name>
</gene>
<evidence type="ECO:0000256" key="2">
    <source>
        <dbReference type="ARBA" id="ARBA00022490"/>
    </source>
</evidence>
<accession>A0A7S1U2U9</accession>
<dbReference type="PANTHER" id="PTHR12968:SF1">
    <property type="entry name" value="B9 DOMAIN-CONTAINING PROTEIN 1"/>
    <property type="match status" value="1"/>
</dbReference>
<dbReference type="Pfam" id="PF07162">
    <property type="entry name" value="B9-C2"/>
    <property type="match status" value="1"/>
</dbReference>
<dbReference type="PROSITE" id="PS51381">
    <property type="entry name" value="C2_B9"/>
    <property type="match status" value="1"/>
</dbReference>
<keyword evidence="3" id="KW-0970">Cilium biogenesis/degradation</keyword>
<dbReference type="PANTHER" id="PTHR12968">
    <property type="entry name" value="B9 DOMAIN-CONTAINING"/>
    <property type="match status" value="1"/>
</dbReference>
<evidence type="ECO:0000256" key="5">
    <source>
        <dbReference type="ARBA" id="ARBA00023273"/>
    </source>
</evidence>
<proteinExistence type="inferred from homology"/>
<evidence type="ECO:0000313" key="8">
    <source>
        <dbReference type="EMBL" id="CAD9255372.1"/>
    </source>
</evidence>
<comment type="subcellular location">
    <subcellularLocation>
        <location evidence="1">Cytoplasm</location>
        <location evidence="1">Cytoskeleton</location>
        <location evidence="1">Cilium basal body</location>
    </subcellularLocation>
</comment>
<sequence length="242" mass="25867">MAHRDRSSRRRAAEAPSAPSEFHLMVTGQIRSGDFDGADNLYCRYSLVFGHDWTVCHGPDSGLSQIARRGGGVDPALVWNFPIDATFKSTNPFGWPRIAISVYGVDGLGRDVIKGYGSVVIPTCPGKYERVVHMYAPVSSSLAQQLLAWIGGTPPEFFDSSFTAQGTGRDVTRVRACGTVRVTLNVLPRGLAAFGYDYGEGAGAGAGSERLASLAGAFASTDKDARAEKTVYGSTLRSETSY</sequence>
<reference evidence="8" key="1">
    <citation type="submission" date="2021-01" db="EMBL/GenBank/DDBJ databases">
        <authorList>
            <person name="Corre E."/>
            <person name="Pelletier E."/>
            <person name="Niang G."/>
            <person name="Scheremetjew M."/>
            <person name="Finn R."/>
            <person name="Kale V."/>
            <person name="Holt S."/>
            <person name="Cochrane G."/>
            <person name="Meng A."/>
            <person name="Brown T."/>
            <person name="Cohen L."/>
        </authorList>
    </citation>
    <scope>NUCLEOTIDE SEQUENCE</scope>
    <source>
        <strain evidence="8">CCMP2877</strain>
    </source>
</reference>
<organism evidence="8">
    <name type="scientific">Phaeomonas parva</name>
    <dbReference type="NCBI Taxonomy" id="124430"/>
    <lineage>
        <taxon>Eukaryota</taxon>
        <taxon>Sar</taxon>
        <taxon>Stramenopiles</taxon>
        <taxon>Ochrophyta</taxon>
        <taxon>Pinguiophyceae</taxon>
        <taxon>Pinguiochrysidales</taxon>
        <taxon>Pinguiochrysidaceae</taxon>
        <taxon>Phaeomonas</taxon>
    </lineage>
</organism>
<protein>
    <recommendedName>
        <fullName evidence="7">B9 domain-containing protein 1</fullName>
    </recommendedName>
</protein>
<evidence type="ECO:0000256" key="6">
    <source>
        <dbReference type="ARBA" id="ARBA00038411"/>
    </source>
</evidence>
<name>A0A7S1U2U9_9STRA</name>
<evidence type="ECO:0000256" key="4">
    <source>
        <dbReference type="ARBA" id="ARBA00023212"/>
    </source>
</evidence>
<dbReference type="GO" id="GO:0036038">
    <property type="term" value="C:MKS complex"/>
    <property type="evidence" value="ECO:0007669"/>
    <property type="project" value="TreeGrafter"/>
</dbReference>
<evidence type="ECO:0000256" key="1">
    <source>
        <dbReference type="ARBA" id="ARBA00004120"/>
    </source>
</evidence>
<dbReference type="EMBL" id="HBGJ01021201">
    <property type="protein sequence ID" value="CAD9255372.1"/>
    <property type="molecule type" value="Transcribed_RNA"/>
</dbReference>
<dbReference type="GO" id="GO:0060271">
    <property type="term" value="P:cilium assembly"/>
    <property type="evidence" value="ECO:0007669"/>
    <property type="project" value="TreeGrafter"/>
</dbReference>
<evidence type="ECO:0000256" key="3">
    <source>
        <dbReference type="ARBA" id="ARBA00022794"/>
    </source>
</evidence>
<dbReference type="InterPro" id="IPR010796">
    <property type="entry name" value="C2_B9-type_dom"/>
</dbReference>
<keyword evidence="2" id="KW-0963">Cytoplasm</keyword>
<evidence type="ECO:0000256" key="7">
    <source>
        <dbReference type="ARBA" id="ARBA00039274"/>
    </source>
</evidence>
<comment type="similarity">
    <text evidence="6">Belongs to the B9D family.</text>
</comment>
<keyword evidence="5" id="KW-0966">Cell projection</keyword>